<dbReference type="Proteomes" id="UP000812966">
    <property type="component" value="Unassembled WGS sequence"/>
</dbReference>
<feature type="compositionally biased region" description="Basic and acidic residues" evidence="2">
    <location>
        <begin position="239"/>
        <end position="250"/>
    </location>
</feature>
<feature type="compositionally biased region" description="Low complexity" evidence="2">
    <location>
        <begin position="95"/>
        <end position="105"/>
    </location>
</feature>
<gene>
    <name evidence="3" type="ORF">FFLO_03832</name>
</gene>
<keyword evidence="4" id="KW-1185">Reference proteome</keyword>
<proteinExistence type="inferred from homology"/>
<evidence type="ECO:0000313" key="4">
    <source>
        <dbReference type="Proteomes" id="UP000812966"/>
    </source>
</evidence>
<dbReference type="GO" id="GO:0070274">
    <property type="term" value="C:RES complex"/>
    <property type="evidence" value="ECO:0007669"/>
    <property type="project" value="TreeGrafter"/>
</dbReference>
<dbReference type="Pfam" id="PF09736">
    <property type="entry name" value="Bud13"/>
    <property type="match status" value="1"/>
</dbReference>
<feature type="compositionally biased region" description="Acidic residues" evidence="2">
    <location>
        <begin position="172"/>
        <end position="188"/>
    </location>
</feature>
<organism evidence="3 4">
    <name type="scientific">Filobasidium floriforme</name>
    <dbReference type="NCBI Taxonomy" id="5210"/>
    <lineage>
        <taxon>Eukaryota</taxon>
        <taxon>Fungi</taxon>
        <taxon>Dikarya</taxon>
        <taxon>Basidiomycota</taxon>
        <taxon>Agaricomycotina</taxon>
        <taxon>Tremellomycetes</taxon>
        <taxon>Filobasidiales</taxon>
        <taxon>Filobasidiaceae</taxon>
        <taxon>Filobasidium</taxon>
    </lineage>
</organism>
<dbReference type="PANTHER" id="PTHR31809:SF0">
    <property type="entry name" value="BUD13 HOMOLOG"/>
    <property type="match status" value="1"/>
</dbReference>
<reference evidence="3" key="1">
    <citation type="submission" date="2020-04" db="EMBL/GenBank/DDBJ databases">
        <title>Analysis of mating type loci in Filobasidium floriforme.</title>
        <authorList>
            <person name="Nowrousian M."/>
        </authorList>
    </citation>
    <scope>NUCLEOTIDE SEQUENCE</scope>
    <source>
        <strain evidence="3">CBS 6242</strain>
    </source>
</reference>
<feature type="region of interest" description="Disordered" evidence="2">
    <location>
        <begin position="24"/>
        <end position="134"/>
    </location>
</feature>
<evidence type="ECO:0000256" key="1">
    <source>
        <dbReference type="ARBA" id="ARBA00011069"/>
    </source>
</evidence>
<dbReference type="PANTHER" id="PTHR31809">
    <property type="entry name" value="BUD13 HOMOLOG"/>
    <property type="match status" value="1"/>
</dbReference>
<accession>A0A8K0JJW9</accession>
<feature type="compositionally biased region" description="Basic and acidic residues" evidence="2">
    <location>
        <begin position="260"/>
        <end position="278"/>
    </location>
</feature>
<sequence length="349" mass="38902">MGDIQAYLASKYMSGAKADAILSRSEAGRPKKKKRRIDQAVPVAVGDGTGLLIADEDSLGNGWGQAEPEEEDTDVPVVTAAAKTLRLKKSNWSLPSASSSTQPEPAAEEPPAESSTATATSAPPVKKRKGGLLTAAQLKEEAEALAIEEARKEAEREQERLEARRRRRAEGIEDDEDLANDDDDDVDDHPDHQRTVYRDRSGKIVDAQAERAEQIKAEAEDRARQAAKKDWNKGLVQRNQREVEAQRERQVASTSFARSANDRDMNDELRNEVRREDPAAAFLTQRKKKGPQRPKYTGPAPPPNRFGIPPGFRWDGVDRSTGYEAKLFQKINERSRKAKEAYQWSTEEM</sequence>
<evidence type="ECO:0008006" key="5">
    <source>
        <dbReference type="Google" id="ProtNLM"/>
    </source>
</evidence>
<feature type="compositionally biased region" description="Low complexity" evidence="2">
    <location>
        <begin position="112"/>
        <end position="124"/>
    </location>
</feature>
<dbReference type="InterPro" id="IPR018609">
    <property type="entry name" value="Bud13"/>
</dbReference>
<protein>
    <recommendedName>
        <fullName evidence="5">Pre-mRNA-splicing factor CWC26</fullName>
    </recommendedName>
</protein>
<comment type="caution">
    <text evidence="3">The sequence shown here is derived from an EMBL/GenBank/DDBJ whole genome shotgun (WGS) entry which is preliminary data.</text>
</comment>
<feature type="region of interest" description="Disordered" evidence="2">
    <location>
        <begin position="149"/>
        <end position="313"/>
    </location>
</feature>
<dbReference type="GO" id="GO:0000398">
    <property type="term" value="P:mRNA splicing, via spliceosome"/>
    <property type="evidence" value="ECO:0007669"/>
    <property type="project" value="TreeGrafter"/>
</dbReference>
<evidence type="ECO:0000313" key="3">
    <source>
        <dbReference type="EMBL" id="KAG7532090.1"/>
    </source>
</evidence>
<dbReference type="GO" id="GO:0003723">
    <property type="term" value="F:RNA binding"/>
    <property type="evidence" value="ECO:0007669"/>
    <property type="project" value="TreeGrafter"/>
</dbReference>
<dbReference type="EMBL" id="JABELV010000074">
    <property type="protein sequence ID" value="KAG7532090.1"/>
    <property type="molecule type" value="Genomic_DNA"/>
</dbReference>
<feature type="compositionally biased region" description="Basic and acidic residues" evidence="2">
    <location>
        <begin position="149"/>
        <end position="162"/>
    </location>
</feature>
<dbReference type="InterPro" id="IPR051112">
    <property type="entry name" value="CWC26_splicing_factor"/>
</dbReference>
<dbReference type="AlphaFoldDB" id="A0A8K0JJW9"/>
<feature type="compositionally biased region" description="Basic and acidic residues" evidence="2">
    <location>
        <begin position="189"/>
        <end position="232"/>
    </location>
</feature>
<comment type="similarity">
    <text evidence="1">Belongs to the CWC26 family.</text>
</comment>
<dbReference type="GO" id="GO:0005684">
    <property type="term" value="C:U2-type spliceosomal complex"/>
    <property type="evidence" value="ECO:0007669"/>
    <property type="project" value="TreeGrafter"/>
</dbReference>
<name>A0A8K0JJW9_9TREE</name>
<dbReference type="OrthoDB" id="6022at2759"/>
<evidence type="ECO:0000256" key="2">
    <source>
        <dbReference type="SAM" id="MobiDB-lite"/>
    </source>
</evidence>